<evidence type="ECO:0000256" key="2">
    <source>
        <dbReference type="ARBA" id="ARBA00009928"/>
    </source>
</evidence>
<comment type="similarity">
    <text evidence="2">Belongs to the tyrosinase family.</text>
</comment>
<feature type="signal peptide" evidence="6">
    <location>
        <begin position="1"/>
        <end position="38"/>
    </location>
</feature>
<reference evidence="9" key="1">
    <citation type="submission" date="2021-08" db="EMBL/GenBank/DDBJ databases">
        <title>WGS assembly of Ceratopteris richardii.</title>
        <authorList>
            <person name="Marchant D.B."/>
            <person name="Chen G."/>
            <person name="Jenkins J."/>
            <person name="Shu S."/>
            <person name="Leebens-Mack J."/>
            <person name="Grimwood J."/>
            <person name="Schmutz J."/>
            <person name="Soltis P."/>
            <person name="Soltis D."/>
            <person name="Chen Z.-H."/>
        </authorList>
    </citation>
    <scope>NUCLEOTIDE SEQUENCE</scope>
    <source>
        <strain evidence="9">Whitten #5841</strain>
        <tissue evidence="9">Leaf</tissue>
    </source>
</reference>
<dbReference type="InterPro" id="IPR022739">
    <property type="entry name" value="Polyphenol_oxidase_cen"/>
</dbReference>
<dbReference type="InterPro" id="IPR050316">
    <property type="entry name" value="Tyrosinase/Hemocyanin"/>
</dbReference>
<dbReference type="Proteomes" id="UP000825935">
    <property type="component" value="Chromosome 3"/>
</dbReference>
<dbReference type="PANTHER" id="PTHR11474">
    <property type="entry name" value="TYROSINASE FAMILY MEMBER"/>
    <property type="match status" value="1"/>
</dbReference>
<dbReference type="SUPFAM" id="SSF48056">
    <property type="entry name" value="Di-copper centre-containing domain"/>
    <property type="match status" value="1"/>
</dbReference>
<organism evidence="9 10">
    <name type="scientific">Ceratopteris richardii</name>
    <name type="common">Triangle waterfern</name>
    <dbReference type="NCBI Taxonomy" id="49495"/>
    <lineage>
        <taxon>Eukaryota</taxon>
        <taxon>Viridiplantae</taxon>
        <taxon>Streptophyta</taxon>
        <taxon>Embryophyta</taxon>
        <taxon>Tracheophyta</taxon>
        <taxon>Polypodiopsida</taxon>
        <taxon>Polypodiidae</taxon>
        <taxon>Polypodiales</taxon>
        <taxon>Pteridineae</taxon>
        <taxon>Pteridaceae</taxon>
        <taxon>Parkerioideae</taxon>
        <taxon>Ceratopteris</taxon>
    </lineage>
</organism>
<evidence type="ECO:0000256" key="5">
    <source>
        <dbReference type="ARBA" id="ARBA00023008"/>
    </source>
</evidence>
<keyword evidence="10" id="KW-1185">Reference proteome</keyword>
<keyword evidence="3" id="KW-0479">Metal-binding</keyword>
<dbReference type="AlphaFoldDB" id="A0A8T2V804"/>
<gene>
    <name evidence="9" type="ORF">KP509_03G057900</name>
</gene>
<name>A0A8T2V804_CERRI</name>
<dbReference type="InterPro" id="IPR008922">
    <property type="entry name" value="Di-copper_centre_dom_sf"/>
</dbReference>
<dbReference type="EMBL" id="CM035408">
    <property type="protein sequence ID" value="KAH7441845.1"/>
    <property type="molecule type" value="Genomic_DNA"/>
</dbReference>
<dbReference type="PRINTS" id="PR00092">
    <property type="entry name" value="TYROSINASE"/>
</dbReference>
<feature type="domain" description="Tyrosinase copper-binding" evidence="7">
    <location>
        <begin position="148"/>
        <end position="165"/>
    </location>
</feature>
<evidence type="ECO:0000256" key="6">
    <source>
        <dbReference type="SAM" id="SignalP"/>
    </source>
</evidence>
<comment type="cofactor">
    <cofactor evidence="1">
        <name>Cu(2+)</name>
        <dbReference type="ChEBI" id="CHEBI:29036"/>
    </cofactor>
</comment>
<keyword evidence="4" id="KW-0560">Oxidoreductase</keyword>
<dbReference type="OrthoDB" id="534509at2759"/>
<dbReference type="PROSITE" id="PS00498">
    <property type="entry name" value="TYROSINASE_2"/>
    <property type="match status" value="1"/>
</dbReference>
<dbReference type="GO" id="GO:0046872">
    <property type="term" value="F:metal ion binding"/>
    <property type="evidence" value="ECO:0007669"/>
    <property type="project" value="UniProtKB-KW"/>
</dbReference>
<dbReference type="PANTHER" id="PTHR11474:SF76">
    <property type="entry name" value="SHKT DOMAIN-CONTAINING PROTEIN"/>
    <property type="match status" value="1"/>
</dbReference>
<proteinExistence type="inferred from homology"/>
<evidence type="ECO:0000259" key="8">
    <source>
        <dbReference type="PROSITE" id="PS00498"/>
    </source>
</evidence>
<evidence type="ECO:0000313" key="10">
    <source>
        <dbReference type="Proteomes" id="UP000825935"/>
    </source>
</evidence>
<dbReference type="Pfam" id="PF00264">
    <property type="entry name" value="Tyrosinase"/>
    <property type="match status" value="1"/>
</dbReference>
<feature type="chain" id="PRO_5035761573" description="Tyrosinase copper-binding domain-containing protein" evidence="6">
    <location>
        <begin position="39"/>
        <end position="558"/>
    </location>
</feature>
<evidence type="ECO:0000256" key="4">
    <source>
        <dbReference type="ARBA" id="ARBA00023002"/>
    </source>
</evidence>
<keyword evidence="5" id="KW-0186">Copper</keyword>
<feature type="domain" description="Tyrosinase copper-binding" evidence="8">
    <location>
        <begin position="312"/>
        <end position="323"/>
    </location>
</feature>
<dbReference type="InterPro" id="IPR002227">
    <property type="entry name" value="Tyrosinase_Cu-bd"/>
</dbReference>
<accession>A0A8T2V804</accession>
<evidence type="ECO:0000259" key="7">
    <source>
        <dbReference type="PROSITE" id="PS00497"/>
    </source>
</evidence>
<comment type="caution">
    <text evidence="9">The sequence shown here is derived from an EMBL/GenBank/DDBJ whole genome shotgun (WGS) entry which is preliminary data.</text>
</comment>
<dbReference type="PROSITE" id="PS00497">
    <property type="entry name" value="TYROSINASE_1"/>
    <property type="match status" value="1"/>
</dbReference>
<evidence type="ECO:0000256" key="1">
    <source>
        <dbReference type="ARBA" id="ARBA00001973"/>
    </source>
</evidence>
<dbReference type="Pfam" id="PF12142">
    <property type="entry name" value="PPO1_DWL"/>
    <property type="match status" value="1"/>
</dbReference>
<dbReference type="OMA" id="NINACNA"/>
<sequence length="558" mass="63212">MVLSCFTCNTAQHQQRPLQPLMLLLLAALLSNIHCYRAAVLAPNINACNAPLNLPSAEKVFHCCAPVPSYEPQLFRPSAGSAGAAVRIRRPSHLVTEDYAAKLARAYSLMKELPAEDPRSFTQQANVHCAYCNAVYNQSGSSQRFQAHLSWLFFPFHRWYLYFHERILAKLLGDDTFALSFWNYDHHNGTSIPWFYSSTSYPYSILSNANRDAPHVLPNATAAVDLVVAPYERPRDAQLKENDNTMYRVMIRDAQTPEEFFGWPVRQGEDAKTYSGAGTVELNPHNNIHRWVGNKSSVGWKDMGTFYTAANDPLFYAHHAELDRLWEIWKTIPEHLEYEDEDYLNAEFLFYNEDAEMVRVKAGDASNTTLLGYVYEDVAMPWMEATPERRSSGPATLTDANKMCEVGEWFVETPCSIVVDRDPTVTKNSPWLHEHLVLTMQYDTSDLELLLYLNYPSANVTTDTGCEEYLFSMTLTRYVLMYQDMVAEAFAGNKTQRIDMSRRLHAVGLMEETSVVITLVPRVSPSPSPAGRVAFISASMEYTVPYQRSDTSSPSSVI</sequence>
<keyword evidence="6" id="KW-0732">Signal</keyword>
<dbReference type="GO" id="GO:0004097">
    <property type="term" value="F:catechol oxidase activity"/>
    <property type="evidence" value="ECO:0007669"/>
    <property type="project" value="InterPro"/>
</dbReference>
<dbReference type="Gene3D" id="1.10.1280.10">
    <property type="entry name" value="Di-copper center containing domain from catechol oxidase"/>
    <property type="match status" value="1"/>
</dbReference>
<evidence type="ECO:0000313" key="9">
    <source>
        <dbReference type="EMBL" id="KAH7441845.1"/>
    </source>
</evidence>
<protein>
    <recommendedName>
        <fullName evidence="7 8">Tyrosinase copper-binding domain-containing protein</fullName>
    </recommendedName>
</protein>
<evidence type="ECO:0000256" key="3">
    <source>
        <dbReference type="ARBA" id="ARBA00022723"/>
    </source>
</evidence>